<evidence type="ECO:0000256" key="1">
    <source>
        <dbReference type="ARBA" id="ARBA00000085"/>
    </source>
</evidence>
<evidence type="ECO:0000256" key="8">
    <source>
        <dbReference type="ARBA" id="ARBA00023012"/>
    </source>
</evidence>
<evidence type="ECO:0000256" key="11">
    <source>
        <dbReference type="PROSITE-ProRule" id="PRU00169"/>
    </source>
</evidence>
<evidence type="ECO:0000256" key="9">
    <source>
        <dbReference type="ARBA" id="ARBA00064003"/>
    </source>
</evidence>
<dbReference type="PROSITE" id="PS50113">
    <property type="entry name" value="PAC"/>
    <property type="match status" value="1"/>
</dbReference>
<dbReference type="InterPro" id="IPR005467">
    <property type="entry name" value="His_kinase_dom"/>
</dbReference>
<sequence>MLDQNIDRPQRFWVLTGLSLVSVLLILFLGYLFYAALSSNLLETKEELLKKQSEVAANEAQRKFNSLEEDIIYYASILESMHGSTVADGANEVRTRRLLNNYSNLIDQLVIQHPTVDGLIIYSTQQDNHITRELSNEVLKYDPRESFIITTPVHKIRVIVKVNLENYFQNHVDSYYLGSDGYKALYAQDTFQILNGQSEQHEINYSPSLAQKISYDVVAGLKGNYEGTIIKDGEEIKVLAAQYPFKIRQLNHQYAFVFFLEKRTIVSGIYEAYFYLFALLFLLLCVLMVMLFKFSKETTESYQLLSSTTSELNQLFRQQTMLLQESNSFVYYHDAKGKIFKVSENIESVLGYTEEDFMDNFRRIFPHNELRHVRQKAKEAVRTRKDYLNFECDLVKKNGEVIRTKNFERLYYDEDGKLSGSVGICTDITEKHLAEQDIIKSENTLRSVLESIPDIVFIYDNYGVFQDYHVKDASMLLMPPEEGLGKTILEVLPGPYNVQMMEALEKTAETGEMQTREMQVYLQGGKKYFEIRFIKLDEERVMSLGRDVTSQKLLEKGLREAKEAAESASRAKSDFLANMSHEIRTPMNGLLGMIGLLANTNLSPEQKRFIQVIRDSGDSLLTIIKDILDYSKIEAGKLELNLTDINFREQVNKVVNIFSALVAEKKINLKLEIEESTPNWILMDRDKLFQILFNLVGNAVKFTPKDGDITIKVTSEQILNSNIMLYFTVSDTGIGIPEDKISTLTDPFTQVDGSKSREYTGTGLGLAIANKLIELMGGSLHIESEEGKGSSFSFTLFVTVGEKPIDKSEVGSPTEVSLPEENLSALSDKYPLKILMAEDNEINIQFMSIIFKQMGYIPDFAKNGVEAVAMCKSKRYDLIFMDNQMPKMNGLEATKAIREIEGDHKPTIIGLSANIFKDEIEKAYEAGMDDYLTKPVKIDQIAERIKISYQNIYG</sequence>
<evidence type="ECO:0000313" key="18">
    <source>
        <dbReference type="Proteomes" id="UP001319104"/>
    </source>
</evidence>
<keyword evidence="5" id="KW-0547">Nucleotide-binding</keyword>
<dbReference type="Gene3D" id="3.30.450.20">
    <property type="entry name" value="PAS domain"/>
    <property type="match status" value="2"/>
</dbReference>
<dbReference type="SUPFAM" id="SSF52172">
    <property type="entry name" value="CheY-like"/>
    <property type="match status" value="1"/>
</dbReference>
<dbReference type="CDD" id="cd00130">
    <property type="entry name" value="PAS"/>
    <property type="match status" value="2"/>
</dbReference>
<dbReference type="InterPro" id="IPR001789">
    <property type="entry name" value="Sig_transdc_resp-reg_receiver"/>
</dbReference>
<dbReference type="SUPFAM" id="SSF47384">
    <property type="entry name" value="Homodimeric domain of signal transducing histidine kinase"/>
    <property type="match status" value="1"/>
</dbReference>
<keyword evidence="12" id="KW-0472">Membrane</keyword>
<feature type="transmembrane region" description="Helical" evidence="12">
    <location>
        <begin position="272"/>
        <end position="292"/>
    </location>
</feature>
<dbReference type="PRINTS" id="PR00344">
    <property type="entry name" value="BCTRLSENSOR"/>
</dbReference>
<dbReference type="SMART" id="SM00086">
    <property type="entry name" value="PAC"/>
    <property type="match status" value="1"/>
</dbReference>
<dbReference type="SMART" id="SM00448">
    <property type="entry name" value="REC"/>
    <property type="match status" value="1"/>
</dbReference>
<dbReference type="GO" id="GO:0000155">
    <property type="term" value="F:phosphorelay sensor kinase activity"/>
    <property type="evidence" value="ECO:0007669"/>
    <property type="project" value="InterPro"/>
</dbReference>
<feature type="domain" description="PAS" evidence="15">
    <location>
        <begin position="441"/>
        <end position="511"/>
    </location>
</feature>
<organism evidence="17 18">
    <name type="scientific">Litoribacter ruber</name>
    <dbReference type="NCBI Taxonomy" id="702568"/>
    <lineage>
        <taxon>Bacteria</taxon>
        <taxon>Pseudomonadati</taxon>
        <taxon>Bacteroidota</taxon>
        <taxon>Cytophagia</taxon>
        <taxon>Cytophagales</taxon>
        <taxon>Cyclobacteriaceae</taxon>
        <taxon>Litoribacter</taxon>
    </lineage>
</organism>
<dbReference type="InterPro" id="IPR011006">
    <property type="entry name" value="CheY-like_superfamily"/>
</dbReference>
<feature type="transmembrane region" description="Helical" evidence="12">
    <location>
        <begin position="12"/>
        <end position="37"/>
    </location>
</feature>
<dbReference type="PANTHER" id="PTHR45339">
    <property type="entry name" value="HYBRID SIGNAL TRANSDUCTION HISTIDINE KINASE J"/>
    <property type="match status" value="1"/>
</dbReference>
<dbReference type="InterPro" id="IPR004358">
    <property type="entry name" value="Sig_transdc_His_kin-like_C"/>
</dbReference>
<evidence type="ECO:0000256" key="2">
    <source>
        <dbReference type="ARBA" id="ARBA00012438"/>
    </source>
</evidence>
<evidence type="ECO:0000256" key="6">
    <source>
        <dbReference type="ARBA" id="ARBA00022777"/>
    </source>
</evidence>
<dbReference type="Proteomes" id="UP001319104">
    <property type="component" value="Unassembled WGS sequence"/>
</dbReference>
<keyword evidence="12" id="KW-0812">Transmembrane</keyword>
<dbReference type="EMBL" id="JAHCMY010000001">
    <property type="protein sequence ID" value="MBS9523080.1"/>
    <property type="molecule type" value="Genomic_DNA"/>
</dbReference>
<reference evidence="17 18" key="1">
    <citation type="submission" date="2021-05" db="EMBL/GenBank/DDBJ databases">
        <authorList>
            <person name="Zhang Z.D."/>
            <person name="Osman G."/>
        </authorList>
    </citation>
    <scope>NUCLEOTIDE SEQUENCE [LARGE SCALE GENOMIC DNA]</scope>
    <source>
        <strain evidence="17 18">KCTC 32217</strain>
    </source>
</reference>
<dbReference type="PANTHER" id="PTHR45339:SF1">
    <property type="entry name" value="HYBRID SIGNAL TRANSDUCTION HISTIDINE KINASE J"/>
    <property type="match status" value="1"/>
</dbReference>
<dbReference type="Pfam" id="PF08448">
    <property type="entry name" value="PAS_4"/>
    <property type="match status" value="1"/>
</dbReference>
<dbReference type="InterPro" id="IPR036890">
    <property type="entry name" value="HATPase_C_sf"/>
</dbReference>
<dbReference type="InterPro" id="IPR013656">
    <property type="entry name" value="PAS_4"/>
</dbReference>
<gene>
    <name evidence="17" type="ORF">KI659_03530</name>
</gene>
<dbReference type="SMART" id="SM00091">
    <property type="entry name" value="PAS"/>
    <property type="match status" value="2"/>
</dbReference>
<evidence type="ECO:0000259" key="14">
    <source>
        <dbReference type="PROSITE" id="PS50110"/>
    </source>
</evidence>
<dbReference type="FunFam" id="1.10.287.130:FF:000002">
    <property type="entry name" value="Two-component osmosensing histidine kinase"/>
    <property type="match status" value="1"/>
</dbReference>
<comment type="subunit">
    <text evidence="9">At low DSF concentrations, interacts with RpfF.</text>
</comment>
<dbReference type="Pfam" id="PF08447">
    <property type="entry name" value="PAS_3"/>
    <property type="match status" value="1"/>
</dbReference>
<dbReference type="InterPro" id="IPR001610">
    <property type="entry name" value="PAC"/>
</dbReference>
<dbReference type="FunFam" id="3.30.565.10:FF:000010">
    <property type="entry name" value="Sensor histidine kinase RcsC"/>
    <property type="match status" value="1"/>
</dbReference>
<evidence type="ECO:0000256" key="12">
    <source>
        <dbReference type="SAM" id="Phobius"/>
    </source>
</evidence>
<dbReference type="PROSITE" id="PS50109">
    <property type="entry name" value="HIS_KIN"/>
    <property type="match status" value="1"/>
</dbReference>
<dbReference type="Gene3D" id="3.40.50.2300">
    <property type="match status" value="1"/>
</dbReference>
<dbReference type="PROSITE" id="PS50110">
    <property type="entry name" value="RESPONSE_REGULATORY"/>
    <property type="match status" value="1"/>
</dbReference>
<dbReference type="InterPro" id="IPR036097">
    <property type="entry name" value="HisK_dim/P_sf"/>
</dbReference>
<feature type="domain" description="PAS" evidence="15">
    <location>
        <begin position="322"/>
        <end position="384"/>
    </location>
</feature>
<evidence type="ECO:0000256" key="7">
    <source>
        <dbReference type="ARBA" id="ARBA00022840"/>
    </source>
</evidence>
<keyword evidence="8" id="KW-0902">Two-component regulatory system</keyword>
<dbReference type="SUPFAM" id="SSF55874">
    <property type="entry name" value="ATPase domain of HSP90 chaperone/DNA topoisomerase II/histidine kinase"/>
    <property type="match status" value="1"/>
</dbReference>
<dbReference type="EC" id="2.7.13.3" evidence="2"/>
<dbReference type="CDD" id="cd16922">
    <property type="entry name" value="HATPase_EvgS-ArcB-TorS-like"/>
    <property type="match status" value="1"/>
</dbReference>
<evidence type="ECO:0000256" key="3">
    <source>
        <dbReference type="ARBA" id="ARBA00022553"/>
    </source>
</evidence>
<dbReference type="GO" id="GO:0005524">
    <property type="term" value="F:ATP binding"/>
    <property type="evidence" value="ECO:0007669"/>
    <property type="project" value="UniProtKB-KW"/>
</dbReference>
<keyword evidence="12" id="KW-1133">Transmembrane helix</keyword>
<evidence type="ECO:0000256" key="4">
    <source>
        <dbReference type="ARBA" id="ARBA00022679"/>
    </source>
</evidence>
<dbReference type="InterPro" id="IPR013655">
    <property type="entry name" value="PAS_fold_3"/>
</dbReference>
<feature type="domain" description="Histidine kinase" evidence="13">
    <location>
        <begin position="578"/>
        <end position="800"/>
    </location>
</feature>
<dbReference type="SUPFAM" id="SSF55785">
    <property type="entry name" value="PYP-like sensor domain (PAS domain)"/>
    <property type="match status" value="2"/>
</dbReference>
<keyword evidence="18" id="KW-1185">Reference proteome</keyword>
<keyword evidence="6" id="KW-0418">Kinase</keyword>
<accession>A0AAP2CI97</accession>
<dbReference type="Gene3D" id="3.30.565.10">
    <property type="entry name" value="Histidine kinase-like ATPase, C-terminal domain"/>
    <property type="match status" value="1"/>
</dbReference>
<comment type="catalytic activity">
    <reaction evidence="1">
        <text>ATP + protein L-histidine = ADP + protein N-phospho-L-histidine.</text>
        <dbReference type="EC" id="2.7.13.3"/>
    </reaction>
</comment>
<protein>
    <recommendedName>
        <fullName evidence="10">Sensory/regulatory protein RpfC</fullName>
        <ecNumber evidence="2">2.7.13.3</ecNumber>
    </recommendedName>
</protein>
<evidence type="ECO:0000259" key="16">
    <source>
        <dbReference type="PROSITE" id="PS50113"/>
    </source>
</evidence>
<feature type="domain" description="PAC" evidence="16">
    <location>
        <begin position="388"/>
        <end position="440"/>
    </location>
</feature>
<dbReference type="SMART" id="SM00387">
    <property type="entry name" value="HATPase_c"/>
    <property type="match status" value="1"/>
</dbReference>
<dbReference type="PROSITE" id="PS50112">
    <property type="entry name" value="PAS"/>
    <property type="match status" value="2"/>
</dbReference>
<dbReference type="CDD" id="cd17546">
    <property type="entry name" value="REC_hyHK_CKI1_RcsC-like"/>
    <property type="match status" value="1"/>
</dbReference>
<evidence type="ECO:0000313" key="17">
    <source>
        <dbReference type="EMBL" id="MBS9523080.1"/>
    </source>
</evidence>
<dbReference type="InterPro" id="IPR000014">
    <property type="entry name" value="PAS"/>
</dbReference>
<evidence type="ECO:0000259" key="15">
    <source>
        <dbReference type="PROSITE" id="PS50112"/>
    </source>
</evidence>
<dbReference type="NCBIfam" id="TIGR00229">
    <property type="entry name" value="sensory_box"/>
    <property type="match status" value="1"/>
</dbReference>
<evidence type="ECO:0000256" key="10">
    <source>
        <dbReference type="ARBA" id="ARBA00068150"/>
    </source>
</evidence>
<feature type="modified residue" description="4-aspartylphosphate" evidence="11">
    <location>
        <position position="882"/>
    </location>
</feature>
<dbReference type="Pfam" id="PF00072">
    <property type="entry name" value="Response_reg"/>
    <property type="match status" value="1"/>
</dbReference>
<dbReference type="InterPro" id="IPR000700">
    <property type="entry name" value="PAS-assoc_C"/>
</dbReference>
<evidence type="ECO:0000259" key="13">
    <source>
        <dbReference type="PROSITE" id="PS50109"/>
    </source>
</evidence>
<evidence type="ECO:0000256" key="5">
    <source>
        <dbReference type="ARBA" id="ARBA00022741"/>
    </source>
</evidence>
<feature type="domain" description="Response regulatory" evidence="14">
    <location>
        <begin position="833"/>
        <end position="949"/>
    </location>
</feature>
<keyword evidence="4" id="KW-0808">Transferase</keyword>
<dbReference type="InterPro" id="IPR003661">
    <property type="entry name" value="HisK_dim/P_dom"/>
</dbReference>
<dbReference type="Pfam" id="PF02518">
    <property type="entry name" value="HATPase_c"/>
    <property type="match status" value="1"/>
</dbReference>
<dbReference type="CDD" id="cd00082">
    <property type="entry name" value="HisKA"/>
    <property type="match status" value="1"/>
</dbReference>
<keyword evidence="3 11" id="KW-0597">Phosphoprotein</keyword>
<proteinExistence type="predicted"/>
<keyword evidence="7" id="KW-0067">ATP-binding</keyword>
<dbReference type="InterPro" id="IPR003594">
    <property type="entry name" value="HATPase_dom"/>
</dbReference>
<comment type="caution">
    <text evidence="17">The sequence shown here is derived from an EMBL/GenBank/DDBJ whole genome shotgun (WGS) entry which is preliminary data.</text>
</comment>
<dbReference type="Gene3D" id="1.10.287.130">
    <property type="match status" value="1"/>
</dbReference>
<name>A0AAP2CI97_9BACT</name>
<dbReference type="InterPro" id="IPR035965">
    <property type="entry name" value="PAS-like_dom_sf"/>
</dbReference>
<dbReference type="AlphaFoldDB" id="A0AAP2CI97"/>
<dbReference type="SMART" id="SM00388">
    <property type="entry name" value="HisKA"/>
    <property type="match status" value="1"/>
</dbReference>
<dbReference type="Pfam" id="PF00512">
    <property type="entry name" value="HisKA"/>
    <property type="match status" value="1"/>
</dbReference>